<dbReference type="RefSeq" id="WP_168675150.1">
    <property type="nucleotide sequence ID" value="NZ_JAAVTK010000019.1"/>
</dbReference>
<proteinExistence type="predicted"/>
<comment type="caution">
    <text evidence="1">The sequence shown here is derived from an EMBL/GenBank/DDBJ whole genome shotgun (WGS) entry which is preliminary data.</text>
</comment>
<evidence type="ECO:0000313" key="1">
    <source>
        <dbReference type="EMBL" id="NKI91588.1"/>
    </source>
</evidence>
<keyword evidence="2" id="KW-1185">Reference proteome</keyword>
<evidence type="ECO:0000313" key="2">
    <source>
        <dbReference type="Proteomes" id="UP000717634"/>
    </source>
</evidence>
<protein>
    <recommendedName>
        <fullName evidence="3">CopG family transcriptional regulator</fullName>
    </recommendedName>
</protein>
<dbReference type="Proteomes" id="UP000717634">
    <property type="component" value="Unassembled WGS sequence"/>
</dbReference>
<sequence length="58" mass="6483">MKAEKSDKPRKPQLNLALDAGDKSFIESVAKARRLSVTGLIRTLVFDEGRRLGMQIPE</sequence>
<organism evidence="1 2">
    <name type="scientific">Hymenobacter artigasi</name>
    <dbReference type="NCBI Taxonomy" id="2719616"/>
    <lineage>
        <taxon>Bacteria</taxon>
        <taxon>Pseudomonadati</taxon>
        <taxon>Bacteroidota</taxon>
        <taxon>Cytophagia</taxon>
        <taxon>Cytophagales</taxon>
        <taxon>Hymenobacteraceae</taxon>
        <taxon>Hymenobacter</taxon>
    </lineage>
</organism>
<dbReference type="EMBL" id="JAAVTK010000019">
    <property type="protein sequence ID" value="NKI91588.1"/>
    <property type="molecule type" value="Genomic_DNA"/>
</dbReference>
<reference evidence="1 2" key="1">
    <citation type="submission" date="2020-03" db="EMBL/GenBank/DDBJ databases">
        <title>Genomic Encyclopedia of Type Strains, Phase IV (KMG-V): Genome sequencing to study the core and pangenomes of soil and plant-associated prokaryotes.</title>
        <authorList>
            <person name="Whitman W."/>
        </authorList>
    </citation>
    <scope>NUCLEOTIDE SEQUENCE [LARGE SCALE GENOMIC DNA]</scope>
    <source>
        <strain evidence="1 2">1B</strain>
    </source>
</reference>
<accession>A0ABX1HMV3</accession>
<evidence type="ECO:0008006" key="3">
    <source>
        <dbReference type="Google" id="ProtNLM"/>
    </source>
</evidence>
<name>A0ABX1HMV3_9BACT</name>
<gene>
    <name evidence="1" type="ORF">HBN54_004208</name>
</gene>